<keyword evidence="2" id="KW-0812">Transmembrane</keyword>
<protein>
    <submittedName>
        <fullName evidence="3">Uncharacterized protein</fullName>
    </submittedName>
</protein>
<keyword evidence="2" id="KW-0472">Membrane</keyword>
<dbReference type="AlphaFoldDB" id="A0A844DFF8"/>
<gene>
    <name evidence="3" type="ORF">GJ698_22085</name>
</gene>
<dbReference type="EMBL" id="WKJL01000019">
    <property type="protein sequence ID" value="MRW86764.1"/>
    <property type="molecule type" value="Genomic_DNA"/>
</dbReference>
<dbReference type="RefSeq" id="WP_154360020.1">
    <property type="nucleotide sequence ID" value="NZ_WKJL01000019.1"/>
</dbReference>
<evidence type="ECO:0000313" key="4">
    <source>
        <dbReference type="Proteomes" id="UP000439986"/>
    </source>
</evidence>
<proteinExistence type="predicted"/>
<feature type="transmembrane region" description="Helical" evidence="2">
    <location>
        <begin position="19"/>
        <end position="40"/>
    </location>
</feature>
<accession>A0A844DFF8</accession>
<evidence type="ECO:0000256" key="2">
    <source>
        <dbReference type="SAM" id="Phobius"/>
    </source>
</evidence>
<keyword evidence="2" id="KW-1133">Transmembrane helix</keyword>
<name>A0A844DFF8_9BURK</name>
<dbReference type="Proteomes" id="UP000439986">
    <property type="component" value="Unassembled WGS sequence"/>
</dbReference>
<organism evidence="3 4">
    <name type="scientific">Duganella aquatilis</name>
    <dbReference type="NCBI Taxonomy" id="2666082"/>
    <lineage>
        <taxon>Bacteria</taxon>
        <taxon>Pseudomonadati</taxon>
        <taxon>Pseudomonadota</taxon>
        <taxon>Betaproteobacteria</taxon>
        <taxon>Burkholderiales</taxon>
        <taxon>Oxalobacteraceae</taxon>
        <taxon>Telluria group</taxon>
        <taxon>Duganella</taxon>
    </lineage>
</organism>
<reference evidence="3 4" key="1">
    <citation type="submission" date="2019-11" db="EMBL/GenBank/DDBJ databases">
        <title>Novel species isolated from a subtropical stream in China.</title>
        <authorList>
            <person name="Lu H."/>
        </authorList>
    </citation>
    <scope>NUCLEOTIDE SEQUENCE [LARGE SCALE GENOMIC DNA]</scope>
    <source>
        <strain evidence="3 4">FT26W</strain>
    </source>
</reference>
<evidence type="ECO:0000313" key="3">
    <source>
        <dbReference type="EMBL" id="MRW86764.1"/>
    </source>
</evidence>
<comment type="caution">
    <text evidence="3">The sequence shown here is derived from an EMBL/GenBank/DDBJ whole genome shotgun (WGS) entry which is preliminary data.</text>
</comment>
<feature type="region of interest" description="Disordered" evidence="1">
    <location>
        <begin position="108"/>
        <end position="130"/>
    </location>
</feature>
<sequence>MTLIAYLVDNVSNHDVRKALIMCLPYGSVLCVPIAAWAIWRTKAIWDDFVHSSTEKVLNKRTLPIDKNANLILSDPNASEEAKREAAALQNNARLENLRVASKSHSSAVTDVSALQANEQANTPAARISD</sequence>
<evidence type="ECO:0000256" key="1">
    <source>
        <dbReference type="SAM" id="MobiDB-lite"/>
    </source>
</evidence>
<feature type="compositionally biased region" description="Polar residues" evidence="1">
    <location>
        <begin position="108"/>
        <end position="123"/>
    </location>
</feature>
<keyword evidence="4" id="KW-1185">Reference proteome</keyword>